<organism evidence="3 4">
    <name type="scientific">Rotaria sordida</name>
    <dbReference type="NCBI Taxonomy" id="392033"/>
    <lineage>
        <taxon>Eukaryota</taxon>
        <taxon>Metazoa</taxon>
        <taxon>Spiralia</taxon>
        <taxon>Gnathifera</taxon>
        <taxon>Rotifera</taxon>
        <taxon>Eurotatoria</taxon>
        <taxon>Bdelloidea</taxon>
        <taxon>Philodinida</taxon>
        <taxon>Philodinidae</taxon>
        <taxon>Rotaria</taxon>
    </lineage>
</organism>
<protein>
    <recommendedName>
        <fullName evidence="2">IFT121-like TPR repeats domain-containing protein</fullName>
    </recommendedName>
</protein>
<keyword evidence="1" id="KW-0812">Transmembrane</keyword>
<sequence length="183" mass="21013">LCATSCGAFNTASKAFLKLEDDPSISEEDRKEYQKLAFQIFLSYMTSHLPTNILHNETILWKKSQYNHVFNCNSYKNNQEEYFIPIIETSSSKIDKLYCFDKYKRSSKNEIIIQESSIKDYLKSSLYACLSCFWMCTAQKLSNCLYTNLVLTYVIGGIIIGVLIMTVLVTFIVGIKGYFSKSL</sequence>
<name>A0A819X1Z7_9BILA</name>
<evidence type="ECO:0000259" key="2">
    <source>
        <dbReference type="Pfam" id="PF25768"/>
    </source>
</evidence>
<dbReference type="Pfam" id="PF25768">
    <property type="entry name" value="TPR_IFT121"/>
    <property type="match status" value="1"/>
</dbReference>
<dbReference type="EMBL" id="CAJOAX010013427">
    <property type="protein sequence ID" value="CAF4130223.1"/>
    <property type="molecule type" value="Genomic_DNA"/>
</dbReference>
<comment type="caution">
    <text evidence="3">The sequence shown here is derived from an EMBL/GenBank/DDBJ whole genome shotgun (WGS) entry which is preliminary data.</text>
</comment>
<proteinExistence type="predicted"/>
<evidence type="ECO:0000313" key="4">
    <source>
        <dbReference type="Proteomes" id="UP000663823"/>
    </source>
</evidence>
<keyword evidence="1" id="KW-0472">Membrane</keyword>
<dbReference type="AlphaFoldDB" id="A0A819X1Z7"/>
<feature type="non-terminal residue" evidence="3">
    <location>
        <position position="1"/>
    </location>
</feature>
<accession>A0A819X1Z7</accession>
<evidence type="ECO:0000313" key="3">
    <source>
        <dbReference type="EMBL" id="CAF4130223.1"/>
    </source>
</evidence>
<feature type="domain" description="IFT121-like TPR repeats" evidence="2">
    <location>
        <begin position="1"/>
        <end position="45"/>
    </location>
</feature>
<dbReference type="Proteomes" id="UP000663823">
    <property type="component" value="Unassembled WGS sequence"/>
</dbReference>
<evidence type="ECO:0000256" key="1">
    <source>
        <dbReference type="SAM" id="Phobius"/>
    </source>
</evidence>
<reference evidence="3" key="1">
    <citation type="submission" date="2021-02" db="EMBL/GenBank/DDBJ databases">
        <authorList>
            <person name="Nowell W R."/>
        </authorList>
    </citation>
    <scope>NUCLEOTIDE SEQUENCE</scope>
</reference>
<gene>
    <name evidence="3" type="ORF">OTI717_LOCUS35240</name>
</gene>
<dbReference type="InterPro" id="IPR057979">
    <property type="entry name" value="TPR_IFT121"/>
</dbReference>
<keyword evidence="1" id="KW-1133">Transmembrane helix</keyword>
<feature type="transmembrane region" description="Helical" evidence="1">
    <location>
        <begin position="150"/>
        <end position="175"/>
    </location>
</feature>